<dbReference type="AlphaFoldDB" id="A0A1R3VAY4"/>
<keyword evidence="2" id="KW-1185">Reference proteome</keyword>
<sequence length="27" mass="2985">MQLSQIDETRSAPIDISDASPYCIMVT</sequence>
<protein>
    <submittedName>
        <fullName evidence="1">Uncharacterized protein</fullName>
    </submittedName>
</protein>
<evidence type="ECO:0000313" key="1">
    <source>
        <dbReference type="EMBL" id="SIT57039.1"/>
    </source>
</evidence>
<evidence type="ECO:0000313" key="2">
    <source>
        <dbReference type="Proteomes" id="UP000188388"/>
    </source>
</evidence>
<dbReference type="EMBL" id="FTPD01000023">
    <property type="protein sequence ID" value="SIT57039.1"/>
    <property type="molecule type" value="Genomic_DNA"/>
</dbReference>
<organism evidence="1 2">
    <name type="scientific">Mesorhizobium prunaredense</name>
    <dbReference type="NCBI Taxonomy" id="1631249"/>
    <lineage>
        <taxon>Bacteria</taxon>
        <taxon>Pseudomonadati</taxon>
        <taxon>Pseudomonadota</taxon>
        <taxon>Alphaproteobacteria</taxon>
        <taxon>Hyphomicrobiales</taxon>
        <taxon>Phyllobacteriaceae</taxon>
        <taxon>Mesorhizobium</taxon>
    </lineage>
</organism>
<name>A0A1R3VAY4_9HYPH</name>
<proteinExistence type="predicted"/>
<accession>A0A1R3VAY4</accession>
<dbReference type="Proteomes" id="UP000188388">
    <property type="component" value="Unassembled WGS sequence"/>
</dbReference>
<gene>
    <name evidence="1" type="ORF">BQ8794_30488</name>
</gene>
<reference evidence="2" key="1">
    <citation type="submission" date="2017-01" db="EMBL/GenBank/DDBJ databases">
        <authorList>
            <person name="Brunel B."/>
        </authorList>
    </citation>
    <scope>NUCLEOTIDE SEQUENCE [LARGE SCALE GENOMIC DNA]</scope>
</reference>